<keyword evidence="1" id="KW-0812">Transmembrane</keyword>
<dbReference type="Proteomes" id="UP000503003">
    <property type="component" value="Chromosome 1"/>
</dbReference>
<organism evidence="2 3">
    <name type="scientific">Vibrio ziniensis</name>
    <dbReference type="NCBI Taxonomy" id="2711221"/>
    <lineage>
        <taxon>Bacteria</taxon>
        <taxon>Pseudomonadati</taxon>
        <taxon>Pseudomonadota</taxon>
        <taxon>Gammaproteobacteria</taxon>
        <taxon>Vibrionales</taxon>
        <taxon>Vibrionaceae</taxon>
        <taxon>Vibrio</taxon>
    </lineage>
</organism>
<evidence type="ECO:0000313" key="2">
    <source>
        <dbReference type="EMBL" id="QIH40750.1"/>
    </source>
</evidence>
<keyword evidence="1" id="KW-0472">Membrane</keyword>
<evidence type="ECO:0000256" key="1">
    <source>
        <dbReference type="SAM" id="Phobius"/>
    </source>
</evidence>
<keyword evidence="3" id="KW-1185">Reference proteome</keyword>
<dbReference type="KEGG" id="vzi:G5S32_01575"/>
<dbReference type="RefSeq" id="WP_165310168.1">
    <property type="nucleotide sequence ID" value="NZ_CP049331.1"/>
</dbReference>
<dbReference type="Pfam" id="PF10795">
    <property type="entry name" value="DUF2607"/>
    <property type="match status" value="1"/>
</dbReference>
<dbReference type="EMBL" id="CP049331">
    <property type="protein sequence ID" value="QIH40750.1"/>
    <property type="molecule type" value="Genomic_DNA"/>
</dbReference>
<proteinExistence type="predicted"/>
<sequence>MFSSLHSLRINAKVVAIPAILLMIWLNIAFIEHQLDTSPPHHSEHHCQLFSCASHALAQHLPELPIWISHNYLEPATQIFRISTLYLAYLARSPPTPE</sequence>
<dbReference type="InterPro" id="IPR019731">
    <property type="entry name" value="DUF2607"/>
</dbReference>
<name>A0A6G7CFA2_9VIBR</name>
<gene>
    <name evidence="2" type="ORF">G5S32_01575</name>
</gene>
<keyword evidence="1" id="KW-1133">Transmembrane helix</keyword>
<reference evidence="2 3" key="1">
    <citation type="submission" date="2020-02" db="EMBL/GenBank/DDBJ databases">
        <title>A complete genome of a marine bacterium Vibrio sp. ZWAL4003 isolated from the mangrove sediment with the ability to degrade polysaccharides.</title>
        <authorList>
            <person name="Wu J."/>
            <person name="Qu W."/>
            <person name="Zeng R."/>
        </authorList>
    </citation>
    <scope>NUCLEOTIDE SEQUENCE [LARGE SCALE GENOMIC DNA]</scope>
    <source>
        <strain evidence="2 3">ZWAL4003</strain>
    </source>
</reference>
<accession>A0A6G7CFA2</accession>
<dbReference type="AlphaFoldDB" id="A0A6G7CFA2"/>
<feature type="transmembrane region" description="Helical" evidence="1">
    <location>
        <begin position="12"/>
        <end position="31"/>
    </location>
</feature>
<evidence type="ECO:0000313" key="3">
    <source>
        <dbReference type="Proteomes" id="UP000503003"/>
    </source>
</evidence>
<protein>
    <submittedName>
        <fullName evidence="2">DUF2607 family protein</fullName>
    </submittedName>
</protein>